<feature type="transmembrane region" description="Helical" evidence="6">
    <location>
        <begin position="314"/>
        <end position="334"/>
    </location>
</feature>
<dbReference type="EMBL" id="CP001631">
    <property type="protein sequence ID" value="ACU54928.1"/>
    <property type="molecule type" value="Genomic_DNA"/>
</dbReference>
<comment type="subcellular location">
    <subcellularLocation>
        <location evidence="1">Cell membrane</location>
        <topology evidence="1">Multi-pass membrane protein</topology>
    </subcellularLocation>
</comment>
<keyword evidence="9" id="KW-1185">Reference proteome</keyword>
<evidence type="ECO:0000256" key="1">
    <source>
        <dbReference type="ARBA" id="ARBA00004651"/>
    </source>
</evidence>
<dbReference type="GO" id="GO:0022857">
    <property type="term" value="F:transmembrane transporter activity"/>
    <property type="evidence" value="ECO:0007669"/>
    <property type="project" value="InterPro"/>
</dbReference>
<feature type="transmembrane region" description="Helical" evidence="6">
    <location>
        <begin position="32"/>
        <end position="53"/>
    </location>
</feature>
<feature type="transmembrane region" description="Helical" evidence="6">
    <location>
        <begin position="257"/>
        <end position="280"/>
    </location>
</feature>
<feature type="transmembrane region" description="Helical" evidence="6">
    <location>
        <begin position="386"/>
        <end position="406"/>
    </location>
</feature>
<evidence type="ECO:0000256" key="3">
    <source>
        <dbReference type="ARBA" id="ARBA00022692"/>
    </source>
</evidence>
<evidence type="ECO:0000256" key="5">
    <source>
        <dbReference type="ARBA" id="ARBA00023136"/>
    </source>
</evidence>
<dbReference type="GO" id="GO:0005886">
    <property type="term" value="C:plasma membrane"/>
    <property type="evidence" value="ECO:0007669"/>
    <property type="project" value="UniProtKB-SubCell"/>
</dbReference>
<dbReference type="PANTHER" id="PTHR42718:SF9">
    <property type="entry name" value="MAJOR FACILITATOR SUPERFAMILY MULTIDRUG TRANSPORTER MFSC"/>
    <property type="match status" value="1"/>
</dbReference>
<feature type="transmembrane region" description="Helical" evidence="6">
    <location>
        <begin position="65"/>
        <end position="84"/>
    </location>
</feature>
<dbReference type="KEGG" id="afo:Afer_2027"/>
<dbReference type="PROSITE" id="PS50850">
    <property type="entry name" value="MFS"/>
    <property type="match status" value="1"/>
</dbReference>
<keyword evidence="3 6" id="KW-0812">Transmembrane</keyword>
<dbReference type="eggNOG" id="COG0477">
    <property type="taxonomic scope" value="Bacteria"/>
</dbReference>
<sequence>MVLCAVMSLTFLDTTIVAVALASVQTSLHAGVAQLQWVIGGYALAFGALMLPFGALGDRFGRRRAMLVGLALFAVGSATAALAHSPAQLIAARVVMGVGAAASEPGTLSIIRQLYTEPGSRARALGVWSAVAALALAVGPVIGGVLVGIGGWPAIFWFNVAASVVVIVVTAIVIPESTDPGVGRIDWGGAALGLIAIGGALFGVIQGEARGYGNPLIVAVFVVAAVGLAVFSVLEAHVPNPMLDLHYLRRPGFSGSLVLAFSVYFSIFAIFFFTALYLQIVEGYSGYRIASVFLPMALAMILTSLATGRWVARIGVGMPIALGSLLAGLGVLGADVGLSGSTHPLVLALSLTVAGLGFGTTVVPVTSIALAVVPQQHSGMAAASTNTARALGVIASVSVLGSYLNAQLTSGLGTKLARLGVPPVFRHVVISAVETGGVPGGSSIAADTKTFGPLVAKVVTAAYGAFHRGLTISLIIAGALIIVSGVLSAVAVRGARTRPDGETSQA</sequence>
<gene>
    <name evidence="8" type="ordered locus">Afer_2027</name>
</gene>
<evidence type="ECO:0000256" key="4">
    <source>
        <dbReference type="ARBA" id="ARBA00022989"/>
    </source>
</evidence>
<keyword evidence="2" id="KW-0813">Transport</keyword>
<keyword evidence="5 6" id="KW-0472">Membrane</keyword>
<protein>
    <submittedName>
        <fullName evidence="8">Major facilitator superfamily MFS_1</fullName>
    </submittedName>
</protein>
<evidence type="ECO:0000313" key="8">
    <source>
        <dbReference type="EMBL" id="ACU54928.1"/>
    </source>
</evidence>
<proteinExistence type="predicted"/>
<name>C7M2D9_ACIFD</name>
<dbReference type="AlphaFoldDB" id="C7M2D9"/>
<accession>C7M2D9</accession>
<feature type="transmembrane region" description="Helical" evidence="6">
    <location>
        <begin position="470"/>
        <end position="492"/>
    </location>
</feature>
<evidence type="ECO:0000259" key="7">
    <source>
        <dbReference type="PROSITE" id="PS50850"/>
    </source>
</evidence>
<organism evidence="8 9">
    <name type="scientific">Acidimicrobium ferrooxidans (strain DSM 10331 / JCM 15462 / NBRC 103882 / ICP)</name>
    <dbReference type="NCBI Taxonomy" id="525909"/>
    <lineage>
        <taxon>Bacteria</taxon>
        <taxon>Bacillati</taxon>
        <taxon>Actinomycetota</taxon>
        <taxon>Acidimicrobiia</taxon>
        <taxon>Acidimicrobiales</taxon>
        <taxon>Acidimicrobiaceae</taxon>
        <taxon>Acidimicrobium</taxon>
    </lineage>
</organism>
<feature type="transmembrane region" description="Helical" evidence="6">
    <location>
        <begin position="127"/>
        <end position="149"/>
    </location>
</feature>
<dbReference type="InterPro" id="IPR020846">
    <property type="entry name" value="MFS_dom"/>
</dbReference>
<feature type="transmembrane region" description="Helical" evidence="6">
    <location>
        <begin position="90"/>
        <end position="115"/>
    </location>
</feature>
<dbReference type="Pfam" id="PF07690">
    <property type="entry name" value="MFS_1"/>
    <property type="match status" value="1"/>
</dbReference>
<feature type="domain" description="Major facilitator superfamily (MFS) profile" evidence="7">
    <location>
        <begin position="1"/>
        <end position="496"/>
    </location>
</feature>
<dbReference type="CDD" id="cd17321">
    <property type="entry name" value="MFS_MMR_MDR_like"/>
    <property type="match status" value="1"/>
</dbReference>
<dbReference type="InterPro" id="IPR011701">
    <property type="entry name" value="MFS"/>
</dbReference>
<evidence type="ECO:0000256" key="2">
    <source>
        <dbReference type="ARBA" id="ARBA00022448"/>
    </source>
</evidence>
<feature type="transmembrane region" description="Helical" evidence="6">
    <location>
        <begin position="217"/>
        <end position="236"/>
    </location>
</feature>
<dbReference type="HOGENOM" id="CLU_000960_28_2_11"/>
<feature type="transmembrane region" description="Helical" evidence="6">
    <location>
        <begin position="155"/>
        <end position="175"/>
    </location>
</feature>
<evidence type="ECO:0000256" key="6">
    <source>
        <dbReference type="SAM" id="Phobius"/>
    </source>
</evidence>
<dbReference type="InterPro" id="IPR036259">
    <property type="entry name" value="MFS_trans_sf"/>
</dbReference>
<reference evidence="8 9" key="1">
    <citation type="journal article" date="2009" name="Stand. Genomic Sci.">
        <title>Complete genome sequence of Acidimicrobium ferrooxidans type strain (ICP).</title>
        <authorList>
            <person name="Clum A."/>
            <person name="Nolan M."/>
            <person name="Lang E."/>
            <person name="Glavina Del Rio T."/>
            <person name="Tice H."/>
            <person name="Copeland A."/>
            <person name="Cheng J.F."/>
            <person name="Lucas S."/>
            <person name="Chen F."/>
            <person name="Bruce D."/>
            <person name="Goodwin L."/>
            <person name="Pitluck S."/>
            <person name="Ivanova N."/>
            <person name="Mavrommatis K."/>
            <person name="Mikhailova N."/>
            <person name="Pati A."/>
            <person name="Chen A."/>
            <person name="Palaniappan K."/>
            <person name="Goker M."/>
            <person name="Spring S."/>
            <person name="Land M."/>
            <person name="Hauser L."/>
            <person name="Chang Y.J."/>
            <person name="Jeffries C.C."/>
            <person name="Chain P."/>
            <person name="Bristow J."/>
            <person name="Eisen J.A."/>
            <person name="Markowitz V."/>
            <person name="Hugenholtz P."/>
            <person name="Kyrpides N.C."/>
            <person name="Klenk H.P."/>
            <person name="Lapidus A."/>
        </authorList>
    </citation>
    <scope>NUCLEOTIDE SEQUENCE [LARGE SCALE GENOMIC DNA]</scope>
    <source>
        <strain evidence="9">DSM 10331 / JCM 15462 / NBRC 103882 / ICP</strain>
    </source>
</reference>
<dbReference type="Gene3D" id="1.20.1720.10">
    <property type="entry name" value="Multidrug resistance protein D"/>
    <property type="match status" value="1"/>
</dbReference>
<evidence type="ECO:0000313" key="9">
    <source>
        <dbReference type="Proteomes" id="UP000000771"/>
    </source>
</evidence>
<dbReference type="PANTHER" id="PTHR42718">
    <property type="entry name" value="MAJOR FACILITATOR SUPERFAMILY MULTIDRUG TRANSPORTER MFSC"/>
    <property type="match status" value="1"/>
</dbReference>
<feature type="transmembrane region" description="Helical" evidence="6">
    <location>
        <begin position="286"/>
        <end position="307"/>
    </location>
</feature>
<dbReference type="Gene3D" id="1.20.1250.20">
    <property type="entry name" value="MFS general substrate transporter like domains"/>
    <property type="match status" value="1"/>
</dbReference>
<feature type="transmembrane region" description="Helical" evidence="6">
    <location>
        <begin position="346"/>
        <end position="374"/>
    </location>
</feature>
<dbReference type="Proteomes" id="UP000000771">
    <property type="component" value="Chromosome"/>
</dbReference>
<dbReference type="SUPFAM" id="SSF103473">
    <property type="entry name" value="MFS general substrate transporter"/>
    <property type="match status" value="1"/>
</dbReference>
<feature type="transmembrane region" description="Helical" evidence="6">
    <location>
        <begin position="187"/>
        <end position="205"/>
    </location>
</feature>
<dbReference type="PRINTS" id="PR01036">
    <property type="entry name" value="TCRTETB"/>
</dbReference>
<keyword evidence="4 6" id="KW-1133">Transmembrane helix</keyword>